<dbReference type="Proteomes" id="UP000253951">
    <property type="component" value="Chromosome"/>
</dbReference>
<reference evidence="2 3" key="1">
    <citation type="submission" date="2018-07" db="EMBL/GenBank/DDBJ databases">
        <title>Complete genome sequence of Flavobacterium arcticum type strain SM1502T.</title>
        <authorList>
            <person name="Li Y."/>
            <person name="Li D.-D."/>
        </authorList>
    </citation>
    <scope>NUCLEOTIDE SEQUENCE [LARGE SCALE GENOMIC DNA]</scope>
    <source>
        <strain evidence="2 3">SM1502</strain>
    </source>
</reference>
<dbReference type="RefSeq" id="WP_114677544.1">
    <property type="nucleotide sequence ID" value="NZ_CP031188.1"/>
</dbReference>
<evidence type="ECO:0000313" key="3">
    <source>
        <dbReference type="Proteomes" id="UP000253951"/>
    </source>
</evidence>
<dbReference type="Gene3D" id="3.40.50.720">
    <property type="entry name" value="NAD(P)-binding Rossmann-like Domain"/>
    <property type="match status" value="1"/>
</dbReference>
<dbReference type="GO" id="GO:0004029">
    <property type="term" value="F:aldehyde dehydrogenase (NAD+) activity"/>
    <property type="evidence" value="ECO:0007669"/>
    <property type="project" value="TreeGrafter"/>
</dbReference>
<dbReference type="PANTHER" id="PTHR48079">
    <property type="entry name" value="PROTEIN YEEZ"/>
    <property type="match status" value="1"/>
</dbReference>
<dbReference type="GO" id="GO:0005737">
    <property type="term" value="C:cytoplasm"/>
    <property type="evidence" value="ECO:0007669"/>
    <property type="project" value="TreeGrafter"/>
</dbReference>
<dbReference type="InterPro" id="IPR016040">
    <property type="entry name" value="NAD(P)-bd_dom"/>
</dbReference>
<name>A0A345HB25_9FLAO</name>
<dbReference type="InterPro" id="IPR036291">
    <property type="entry name" value="NAD(P)-bd_dom_sf"/>
</dbReference>
<dbReference type="AlphaFoldDB" id="A0A345HB25"/>
<dbReference type="PANTHER" id="PTHR48079:SF6">
    <property type="entry name" value="NAD(P)-BINDING DOMAIN-CONTAINING PROTEIN-RELATED"/>
    <property type="match status" value="1"/>
</dbReference>
<sequence>MAQISILGCGWLGLPLAKQLIAKGHTVKGSTTSPEKIAVLQKAAIKPYVITLHENNIEGDSKGFLQDSNILIIDIPPGLRKGSSESFVAKINTLIPIMATSRITKVLFISSTSVYGAVNGIVTEGTIPNPETESGKQLLEVEAILQSNTNFKTTIIRFGGLIGDDRNPVKYLAGKKDISNPSAPVNLIHRDDCIGIIMKIIEKNVWGDVFNAVTPHHPTRQEYYTEKAKEKNLPIPLFSREEVSITKVIIADRVKQVLEYNFINTNL</sequence>
<proteinExistence type="predicted"/>
<protein>
    <submittedName>
        <fullName evidence="2">SDR family NAD(P)-dependent oxidoreductase</fullName>
    </submittedName>
</protein>
<dbReference type="OrthoDB" id="751203at2"/>
<dbReference type="EMBL" id="CP031188">
    <property type="protein sequence ID" value="AXG73785.1"/>
    <property type="molecule type" value="Genomic_DNA"/>
</dbReference>
<dbReference type="SUPFAM" id="SSF51735">
    <property type="entry name" value="NAD(P)-binding Rossmann-fold domains"/>
    <property type="match status" value="1"/>
</dbReference>
<evidence type="ECO:0000313" key="2">
    <source>
        <dbReference type="EMBL" id="AXG73785.1"/>
    </source>
</evidence>
<keyword evidence="3" id="KW-1185">Reference proteome</keyword>
<dbReference type="KEGG" id="fat:DVK85_05860"/>
<dbReference type="Pfam" id="PF13460">
    <property type="entry name" value="NAD_binding_10"/>
    <property type="match status" value="1"/>
</dbReference>
<feature type="domain" description="NAD(P)-binding" evidence="1">
    <location>
        <begin position="10"/>
        <end position="178"/>
    </location>
</feature>
<dbReference type="InterPro" id="IPR051783">
    <property type="entry name" value="NAD(P)-dependent_oxidoreduct"/>
</dbReference>
<dbReference type="CDD" id="cd05266">
    <property type="entry name" value="SDR_a4"/>
    <property type="match status" value="1"/>
</dbReference>
<accession>A0A345HB25</accession>
<evidence type="ECO:0000259" key="1">
    <source>
        <dbReference type="Pfam" id="PF13460"/>
    </source>
</evidence>
<gene>
    <name evidence="2" type="ORF">DVK85_05860</name>
</gene>
<organism evidence="2 3">
    <name type="scientific">Flavobacterium arcticum</name>
    <dbReference type="NCBI Taxonomy" id="1784713"/>
    <lineage>
        <taxon>Bacteria</taxon>
        <taxon>Pseudomonadati</taxon>
        <taxon>Bacteroidota</taxon>
        <taxon>Flavobacteriia</taxon>
        <taxon>Flavobacteriales</taxon>
        <taxon>Flavobacteriaceae</taxon>
        <taxon>Flavobacterium</taxon>
    </lineage>
</organism>